<dbReference type="RefSeq" id="WP_068555787.1">
    <property type="nucleotide sequence ID" value="NZ_LOEE01000028.1"/>
</dbReference>
<keyword evidence="1" id="KW-1133">Transmembrane helix</keyword>
<dbReference type="EMBL" id="LOEE01000028">
    <property type="protein sequence ID" value="KXG76268.1"/>
    <property type="molecule type" value="Genomic_DNA"/>
</dbReference>
<dbReference type="InterPro" id="IPR014794">
    <property type="entry name" value="DUF1779"/>
</dbReference>
<accession>A0A140L6U3</accession>
<keyword evidence="1" id="KW-0472">Membrane</keyword>
<organism evidence="2 3">
    <name type="scientific">Thermotalea metallivorans</name>
    <dbReference type="NCBI Taxonomy" id="520762"/>
    <lineage>
        <taxon>Bacteria</taxon>
        <taxon>Bacillati</taxon>
        <taxon>Bacillota</taxon>
        <taxon>Clostridia</taxon>
        <taxon>Peptostreptococcales</taxon>
        <taxon>Thermotaleaceae</taxon>
        <taxon>Thermotalea</taxon>
    </lineage>
</organism>
<sequence>MDRLGTYKTKKIELYLFMMMYLWILFFYPSKAISKEEGLQRAFEVSGAKMAEYNIYARTGIPNQLQDAEEAEKLCRELAEQLGIKEPMVQRDDGQGNVQVWITGKYKEGQDIVVMVQSTQLEEVKETNFIIDLTGQEQPASIEQIGKEIKNVLKQYGEVDISTWISGTYEGKLAKKEGIEIAVNIMAGLNAKEVEGIREENLISITGYSKEISEGLRYGGNKVNIQIALRYNSHEDRTYLWIGSPLIFTAY</sequence>
<keyword evidence="1" id="KW-0812">Transmembrane</keyword>
<dbReference type="Gene3D" id="3.30.360.40">
    <property type="entry name" value="YwmB-like"/>
    <property type="match status" value="1"/>
</dbReference>
<dbReference type="InterPro" id="IPR036209">
    <property type="entry name" value="YwmB-like_sf"/>
</dbReference>
<dbReference type="OrthoDB" id="1708334at2"/>
<protein>
    <recommendedName>
        <fullName evidence="4">TATA-box binding</fullName>
    </recommendedName>
</protein>
<dbReference type="STRING" id="520762.AN619_12250"/>
<feature type="transmembrane region" description="Helical" evidence="1">
    <location>
        <begin position="12"/>
        <end position="30"/>
    </location>
</feature>
<name>A0A140L6U3_9FIRM</name>
<evidence type="ECO:0000313" key="3">
    <source>
        <dbReference type="Proteomes" id="UP000070456"/>
    </source>
</evidence>
<evidence type="ECO:0008006" key="4">
    <source>
        <dbReference type="Google" id="ProtNLM"/>
    </source>
</evidence>
<dbReference type="SUPFAM" id="SSF143842">
    <property type="entry name" value="YwmB-like"/>
    <property type="match status" value="1"/>
</dbReference>
<reference evidence="2 3" key="1">
    <citation type="submission" date="2015-12" db="EMBL/GenBank/DDBJ databases">
        <title>Draft genome sequence of the thermoanaerobe Thermotalea metallivorans, an isolate from the runoff channel of the Great Artesian Basin, Australia.</title>
        <authorList>
            <person name="Patel B.K."/>
        </authorList>
    </citation>
    <scope>NUCLEOTIDE SEQUENCE [LARGE SCALE GENOMIC DNA]</scope>
    <source>
        <strain evidence="2 3">B2-1</strain>
    </source>
</reference>
<gene>
    <name evidence="2" type="ORF">AN619_12250</name>
</gene>
<evidence type="ECO:0000313" key="2">
    <source>
        <dbReference type="EMBL" id="KXG76268.1"/>
    </source>
</evidence>
<proteinExistence type="predicted"/>
<dbReference type="Pfam" id="PF08680">
    <property type="entry name" value="DUF1779"/>
    <property type="match status" value="1"/>
</dbReference>
<dbReference type="AlphaFoldDB" id="A0A140L6U3"/>
<evidence type="ECO:0000256" key="1">
    <source>
        <dbReference type="SAM" id="Phobius"/>
    </source>
</evidence>
<dbReference type="Proteomes" id="UP000070456">
    <property type="component" value="Unassembled WGS sequence"/>
</dbReference>
<comment type="caution">
    <text evidence="2">The sequence shown here is derived from an EMBL/GenBank/DDBJ whole genome shotgun (WGS) entry which is preliminary data.</text>
</comment>
<keyword evidence="3" id="KW-1185">Reference proteome</keyword>